<feature type="region of interest" description="Disordered" evidence="1">
    <location>
        <begin position="1"/>
        <end position="26"/>
    </location>
</feature>
<evidence type="ECO:0000256" key="1">
    <source>
        <dbReference type="SAM" id="MobiDB-lite"/>
    </source>
</evidence>
<proteinExistence type="predicted"/>
<gene>
    <name evidence="2" type="ORF">HW555_006531</name>
</gene>
<name>A0A835GFY7_SPOEX</name>
<accession>A0A835GFY7</accession>
<protein>
    <submittedName>
        <fullName evidence="2">Uncharacterized protein</fullName>
    </submittedName>
</protein>
<dbReference type="AlphaFoldDB" id="A0A835GFY7"/>
<comment type="caution">
    <text evidence="2">The sequence shown here is derived from an EMBL/GenBank/DDBJ whole genome shotgun (WGS) entry which is preliminary data.</text>
</comment>
<sequence length="67" mass="7093">MGRGQTGLVLLKPDQNGPASSNAAKSYVTNSPLKAQLLGQGFEKKILPKLENEADVFSDSAGYQPES</sequence>
<organism evidence="2 3">
    <name type="scientific">Spodoptera exigua</name>
    <name type="common">Beet armyworm</name>
    <name type="synonym">Noctua fulgens</name>
    <dbReference type="NCBI Taxonomy" id="7107"/>
    <lineage>
        <taxon>Eukaryota</taxon>
        <taxon>Metazoa</taxon>
        <taxon>Ecdysozoa</taxon>
        <taxon>Arthropoda</taxon>
        <taxon>Hexapoda</taxon>
        <taxon>Insecta</taxon>
        <taxon>Pterygota</taxon>
        <taxon>Neoptera</taxon>
        <taxon>Endopterygota</taxon>
        <taxon>Lepidoptera</taxon>
        <taxon>Glossata</taxon>
        <taxon>Ditrysia</taxon>
        <taxon>Noctuoidea</taxon>
        <taxon>Noctuidae</taxon>
        <taxon>Amphipyrinae</taxon>
        <taxon>Spodoptera</taxon>
    </lineage>
</organism>
<evidence type="ECO:0000313" key="3">
    <source>
        <dbReference type="Proteomes" id="UP000648187"/>
    </source>
</evidence>
<dbReference type="Proteomes" id="UP000648187">
    <property type="component" value="Unassembled WGS sequence"/>
</dbReference>
<feature type="compositionally biased region" description="Polar residues" evidence="1">
    <location>
        <begin position="17"/>
        <end position="26"/>
    </location>
</feature>
<dbReference type="EMBL" id="JACKWZ010000098">
    <property type="protein sequence ID" value="KAF9416008.1"/>
    <property type="molecule type" value="Genomic_DNA"/>
</dbReference>
<keyword evidence="3" id="KW-1185">Reference proteome</keyword>
<evidence type="ECO:0000313" key="2">
    <source>
        <dbReference type="EMBL" id="KAF9416008.1"/>
    </source>
</evidence>
<reference evidence="2" key="1">
    <citation type="submission" date="2020-08" db="EMBL/GenBank/DDBJ databases">
        <title>Spodoptera exigua strain:BAW_Kor-Di-RS1 Genome sequencing and assembly.</title>
        <authorList>
            <person name="Kim J."/>
            <person name="Nam H.Y."/>
            <person name="Kwon M."/>
            <person name="Choi J.H."/>
            <person name="Cho S.R."/>
            <person name="Kim G.-H."/>
        </authorList>
    </citation>
    <scope>NUCLEOTIDE SEQUENCE</scope>
    <source>
        <strain evidence="2">BAW_Kor-Di-RS1</strain>
        <tissue evidence="2">Whole-body</tissue>
    </source>
</reference>